<sequence>MKKILLFPMLCCCMQVVAQQMVTGQIIDSTTSVPLRNAAVAIQDLRTIIYTDKDGYFSFSTKENKIHMIISKEGYVSQTVEIGLPLQSSLKIILEAKVGDIQEVNISTGYQKIPKERATGSFTVLGNELLNQQVGTSILNRLEAIGNGISIDRSTSDTPQLMLRGMSTINGPKSPLIVVDHFPYEGDISNINPDIVDHITLLKDASAASIWGARAANGVIVITTKNGKFNQPIHVELSTSLTLSPKPDFGSIKNINSSDFIDVEQQLFQKGYYDSDISSSNHPALSPVVDLLNKEKKGLLSREEVAEQIAVLRTIDSKDQYKRYMYQPLDNRQYSVNISGGMPKFAWSSALGYDDNSTTLAATYKRANVRFQNIWKPSDRLTVNTALYYTDARTQNGRPGYGGISMKGGNAVPYMQLADQYGNPVAVTKDIDQNFKNSFRNTKLLDWNYYPLSDWQEDRQKTNSTEMMMNFGIQYKVLKGLDADVKYQYQQQQVVSENLHGTNSYFARNYINSFAQITPDGTVTFIVPKGAILDQFSSLSEIHNGRGQVTYNNKWRKHGLTTLAGAEVRQAAIQSDNSRFYGFNEENLSVGTVDYTHQYPKLVNGSYDFIQSNQYLGHRRTNFVSLFANAAYTYDQKYTLSGSVRRDASNLFGLKTNDQWNPFWSAGAAWELSKENFFPLSWLSYLKLRGSYGFNGNIDPAMIAVSTIAYEGTNSVFTNTPTARFDNYYNPKLRWETSRMINVGFDFATPNNRISGSVEYYKKKGTGLFGPADVDYTTGIANMTANVASTTGHGIDVELKTLNIDSPLKWYSTLNFSTFKDQVLQYNLSDTMAQRFIGTGYSVPVAGLINYPVYSIFAYKWAGLDPETGDPRGYLNGEISKNYTEMIGSGTAIKDLQFFGSALPTVYGSFLNSWTYQSVTLDVGLTYKLGYWIRRSSVNYTDLFNSWIGHRDYMDRWQNPGDEAVTNVPSILYENNSNRDIFYRGASVLVEKGDHIRLQYINISYQIGNHWYQRMPKLGERLSLFINLSNLGLLWKANKHEIDPDYNLGSHHLKPAMNFTFGLRAKF</sequence>
<evidence type="ECO:0000256" key="1">
    <source>
        <dbReference type="ARBA" id="ARBA00004571"/>
    </source>
</evidence>
<evidence type="ECO:0000259" key="11">
    <source>
        <dbReference type="Pfam" id="PF00593"/>
    </source>
</evidence>
<evidence type="ECO:0000256" key="9">
    <source>
        <dbReference type="RuleBase" id="RU003357"/>
    </source>
</evidence>
<evidence type="ECO:0000256" key="5">
    <source>
        <dbReference type="ARBA" id="ARBA00023077"/>
    </source>
</evidence>
<accession>A0A3G8XV73</accession>
<reference evidence="14" key="1">
    <citation type="submission" date="2018-11" db="EMBL/GenBank/DDBJ databases">
        <title>Proposal to divide the Flavobacteriaceae and reorganize its genera based on Amino Acid Identity values calculated from whole genome sequences.</title>
        <authorList>
            <person name="Nicholson A.C."/>
            <person name="Gulvik C.A."/>
            <person name="Whitney A.M."/>
            <person name="Humrighouse B.W."/>
            <person name="Bell M."/>
            <person name="Holmes B."/>
            <person name="Steigerwalt A.G."/>
            <person name="Villarma A."/>
            <person name="Sheth M."/>
            <person name="Batra D."/>
            <person name="Pryor J."/>
            <person name="Bernardet J.-F."/>
            <person name="Hugo C."/>
            <person name="Kampfer P."/>
            <person name="Newman J.D."/>
            <person name="McQuiston J.R."/>
        </authorList>
    </citation>
    <scope>NUCLEOTIDE SEQUENCE [LARGE SCALE GENOMIC DNA]</scope>
    <source>
        <strain evidence="14">G0081</strain>
    </source>
</reference>
<evidence type="ECO:0000313" key="14">
    <source>
        <dbReference type="Proteomes" id="UP000270185"/>
    </source>
</evidence>
<evidence type="ECO:0000259" key="12">
    <source>
        <dbReference type="Pfam" id="PF07715"/>
    </source>
</evidence>
<keyword evidence="7 8" id="KW-0998">Cell outer membrane</keyword>
<keyword evidence="14" id="KW-1185">Reference proteome</keyword>
<dbReference type="InterPro" id="IPR036942">
    <property type="entry name" value="Beta-barrel_TonB_sf"/>
</dbReference>
<dbReference type="InterPro" id="IPR023997">
    <property type="entry name" value="TonB-dep_OMP_SusC/RagA_CS"/>
</dbReference>
<keyword evidence="6 8" id="KW-0472">Membrane</keyword>
<dbReference type="InterPro" id="IPR012910">
    <property type="entry name" value="Plug_dom"/>
</dbReference>
<dbReference type="InterPro" id="IPR000531">
    <property type="entry name" value="Beta-barrel_TonB"/>
</dbReference>
<dbReference type="AlphaFoldDB" id="A0A3G8XV73"/>
<dbReference type="InterPro" id="IPR023996">
    <property type="entry name" value="TonB-dep_OMP_SusC/RagA"/>
</dbReference>
<gene>
    <name evidence="13" type="ORF">EIB73_13500</name>
</gene>
<dbReference type="NCBIfam" id="TIGR04057">
    <property type="entry name" value="SusC_RagA_signa"/>
    <property type="match status" value="1"/>
</dbReference>
<feature type="domain" description="TonB-dependent receptor-like beta-barrel" evidence="11">
    <location>
        <begin position="434"/>
        <end position="929"/>
    </location>
</feature>
<dbReference type="Pfam" id="PF07715">
    <property type="entry name" value="Plug"/>
    <property type="match status" value="1"/>
</dbReference>
<dbReference type="SUPFAM" id="SSF49464">
    <property type="entry name" value="Carboxypeptidase regulatory domain-like"/>
    <property type="match status" value="1"/>
</dbReference>
<comment type="subcellular location">
    <subcellularLocation>
        <location evidence="1 8">Cell outer membrane</location>
        <topology evidence="1 8">Multi-pass membrane protein</topology>
    </subcellularLocation>
</comment>
<dbReference type="InterPro" id="IPR008969">
    <property type="entry name" value="CarboxyPept-like_regulatory"/>
</dbReference>
<evidence type="ECO:0000256" key="6">
    <source>
        <dbReference type="ARBA" id="ARBA00023136"/>
    </source>
</evidence>
<dbReference type="OrthoDB" id="9768177at2"/>
<dbReference type="Gene3D" id="2.170.130.10">
    <property type="entry name" value="TonB-dependent receptor, plug domain"/>
    <property type="match status" value="1"/>
</dbReference>
<evidence type="ECO:0000256" key="4">
    <source>
        <dbReference type="ARBA" id="ARBA00022692"/>
    </source>
</evidence>
<evidence type="ECO:0000256" key="2">
    <source>
        <dbReference type="ARBA" id="ARBA00022448"/>
    </source>
</evidence>
<feature type="chain" id="PRO_5018042404" evidence="10">
    <location>
        <begin position="19"/>
        <end position="1067"/>
    </location>
</feature>
<dbReference type="NCBIfam" id="TIGR04056">
    <property type="entry name" value="OMP_RagA_SusC"/>
    <property type="match status" value="1"/>
</dbReference>
<evidence type="ECO:0000313" key="13">
    <source>
        <dbReference type="EMBL" id="AZI34124.1"/>
    </source>
</evidence>
<dbReference type="EMBL" id="CP034159">
    <property type="protein sequence ID" value="AZI34124.1"/>
    <property type="molecule type" value="Genomic_DNA"/>
</dbReference>
<evidence type="ECO:0000256" key="10">
    <source>
        <dbReference type="SAM" id="SignalP"/>
    </source>
</evidence>
<evidence type="ECO:0000256" key="7">
    <source>
        <dbReference type="ARBA" id="ARBA00023237"/>
    </source>
</evidence>
<evidence type="ECO:0000256" key="3">
    <source>
        <dbReference type="ARBA" id="ARBA00022452"/>
    </source>
</evidence>
<dbReference type="InterPro" id="IPR037066">
    <property type="entry name" value="Plug_dom_sf"/>
</dbReference>
<keyword evidence="2 8" id="KW-0813">Transport</keyword>
<dbReference type="KEGG" id="ccas:EIB73_13500"/>
<dbReference type="Pfam" id="PF00593">
    <property type="entry name" value="TonB_dep_Rec_b-barrel"/>
    <property type="match status" value="1"/>
</dbReference>
<dbReference type="Gene3D" id="2.40.170.20">
    <property type="entry name" value="TonB-dependent receptor, beta-barrel domain"/>
    <property type="match status" value="1"/>
</dbReference>
<dbReference type="Proteomes" id="UP000270185">
    <property type="component" value="Chromosome"/>
</dbReference>
<evidence type="ECO:0000256" key="8">
    <source>
        <dbReference type="PROSITE-ProRule" id="PRU01360"/>
    </source>
</evidence>
<dbReference type="PROSITE" id="PS52016">
    <property type="entry name" value="TONB_DEPENDENT_REC_3"/>
    <property type="match status" value="1"/>
</dbReference>
<feature type="domain" description="TonB-dependent receptor plug" evidence="12">
    <location>
        <begin position="115"/>
        <end position="219"/>
    </location>
</feature>
<keyword evidence="4 8" id="KW-0812">Transmembrane</keyword>
<protein>
    <submittedName>
        <fullName evidence="13">SusC/RagA family TonB-linked outer membrane protein</fullName>
    </submittedName>
</protein>
<dbReference type="Gene3D" id="2.60.40.1120">
    <property type="entry name" value="Carboxypeptidase-like, regulatory domain"/>
    <property type="match status" value="1"/>
</dbReference>
<dbReference type="SUPFAM" id="SSF56935">
    <property type="entry name" value="Porins"/>
    <property type="match status" value="1"/>
</dbReference>
<dbReference type="Pfam" id="PF13715">
    <property type="entry name" value="CarbopepD_reg_2"/>
    <property type="match status" value="1"/>
</dbReference>
<dbReference type="RefSeq" id="WP_125025760.1">
    <property type="nucleotide sequence ID" value="NZ_CP034159.1"/>
</dbReference>
<proteinExistence type="inferred from homology"/>
<organism evidence="13 14">
    <name type="scientific">Kaistella carnis</name>
    <dbReference type="NCBI Taxonomy" id="1241979"/>
    <lineage>
        <taxon>Bacteria</taxon>
        <taxon>Pseudomonadati</taxon>
        <taxon>Bacteroidota</taxon>
        <taxon>Flavobacteriia</taxon>
        <taxon>Flavobacteriales</taxon>
        <taxon>Weeksellaceae</taxon>
        <taxon>Chryseobacterium group</taxon>
        <taxon>Kaistella</taxon>
    </lineage>
</organism>
<dbReference type="GO" id="GO:0009279">
    <property type="term" value="C:cell outer membrane"/>
    <property type="evidence" value="ECO:0007669"/>
    <property type="project" value="UniProtKB-SubCell"/>
</dbReference>
<keyword evidence="3 8" id="KW-1134">Transmembrane beta strand</keyword>
<comment type="similarity">
    <text evidence="8 9">Belongs to the TonB-dependent receptor family.</text>
</comment>
<dbReference type="InterPro" id="IPR039426">
    <property type="entry name" value="TonB-dep_rcpt-like"/>
</dbReference>
<name>A0A3G8XV73_9FLAO</name>
<keyword evidence="5 9" id="KW-0798">TonB box</keyword>
<feature type="signal peptide" evidence="10">
    <location>
        <begin position="1"/>
        <end position="18"/>
    </location>
</feature>
<keyword evidence="10" id="KW-0732">Signal</keyword>